<dbReference type="Proteomes" id="UP000501058">
    <property type="component" value="Chromosome"/>
</dbReference>
<name>A0A6G7YB33_9ACTN</name>
<gene>
    <name evidence="2" type="ORF">G7070_06370</name>
</gene>
<dbReference type="PROSITE" id="PS51257">
    <property type="entry name" value="PROKAR_LIPOPROTEIN"/>
    <property type="match status" value="1"/>
</dbReference>
<protein>
    <recommendedName>
        <fullName evidence="4">Lipoprotein</fullName>
    </recommendedName>
</protein>
<dbReference type="EMBL" id="CP049865">
    <property type="protein sequence ID" value="QIK73848.1"/>
    <property type="molecule type" value="Genomic_DNA"/>
</dbReference>
<organism evidence="2 3">
    <name type="scientific">Propioniciclava coleopterorum</name>
    <dbReference type="NCBI Taxonomy" id="2714937"/>
    <lineage>
        <taxon>Bacteria</taxon>
        <taxon>Bacillati</taxon>
        <taxon>Actinomycetota</taxon>
        <taxon>Actinomycetes</taxon>
        <taxon>Propionibacteriales</taxon>
        <taxon>Propionibacteriaceae</taxon>
        <taxon>Propioniciclava</taxon>
    </lineage>
</organism>
<evidence type="ECO:0000313" key="2">
    <source>
        <dbReference type="EMBL" id="QIK73848.1"/>
    </source>
</evidence>
<accession>A0A6G7YB33</accession>
<reference evidence="2 3" key="1">
    <citation type="submission" date="2020-03" db="EMBL/GenBank/DDBJ databases">
        <title>Propioniciclava sp. nov., isolated from Hydrophilus acuminatus.</title>
        <authorList>
            <person name="Hyun D.-W."/>
            <person name="Bae J.-W."/>
        </authorList>
    </citation>
    <scope>NUCLEOTIDE SEQUENCE [LARGE SCALE GENOMIC DNA]</scope>
    <source>
        <strain evidence="2 3">HDW11</strain>
    </source>
</reference>
<feature type="chain" id="PRO_5026242622" description="Lipoprotein" evidence="1">
    <location>
        <begin position="26"/>
        <end position="200"/>
    </location>
</feature>
<evidence type="ECO:0008006" key="4">
    <source>
        <dbReference type="Google" id="ProtNLM"/>
    </source>
</evidence>
<keyword evidence="1" id="KW-0732">Signal</keyword>
<keyword evidence="3" id="KW-1185">Reference proteome</keyword>
<dbReference type="Pfam" id="PF21172">
    <property type="entry name" value="CueP"/>
    <property type="match status" value="1"/>
</dbReference>
<evidence type="ECO:0000256" key="1">
    <source>
        <dbReference type="SAM" id="SignalP"/>
    </source>
</evidence>
<dbReference type="AlphaFoldDB" id="A0A6G7YB33"/>
<dbReference type="Gene3D" id="2.60.40.3700">
    <property type="match status" value="1"/>
</dbReference>
<proteinExistence type="predicted"/>
<evidence type="ECO:0000313" key="3">
    <source>
        <dbReference type="Proteomes" id="UP000501058"/>
    </source>
</evidence>
<feature type="signal peptide" evidence="1">
    <location>
        <begin position="1"/>
        <end position="25"/>
    </location>
</feature>
<sequence length="200" mass="20498">MKHLTLALAGVAALAVLAGCTGAPAASAPATKPATQTTSAAGDPSAVLASMGFTGMSGEQIVEKIDQDSSARPLAMKASVRPDKVVLGNAQGEVVVPLKDKGFYLSIAPFARQTHECYFHSLATCKGEMVSTPVHVTIKDAAGAVLVDEDTTTYANGFVSFWLPRNIAGTVTVTADGRTGTVPFATGAEDATCLTTLQVK</sequence>
<dbReference type="KEGG" id="prv:G7070_06370"/>
<dbReference type="InterPro" id="IPR047808">
    <property type="entry name" value="CueP-like"/>
</dbReference>
<dbReference type="NCBIfam" id="NF038094">
    <property type="entry name" value="CueP_fam"/>
    <property type="match status" value="1"/>
</dbReference>